<evidence type="ECO:0000256" key="5">
    <source>
        <dbReference type="PROSITE-ProRule" id="PRU00108"/>
    </source>
</evidence>
<evidence type="ECO:0000313" key="9">
    <source>
        <dbReference type="EMBL" id="KAK9766145.1"/>
    </source>
</evidence>
<feature type="region of interest" description="Disordered" evidence="7">
    <location>
        <begin position="97"/>
        <end position="173"/>
    </location>
</feature>
<comment type="subcellular location">
    <subcellularLocation>
        <location evidence="1 5 6">Nucleus</location>
    </subcellularLocation>
</comment>
<feature type="compositionally biased region" description="Low complexity" evidence="7">
    <location>
        <begin position="140"/>
        <end position="149"/>
    </location>
</feature>
<dbReference type="PANTHER" id="PTHR24208:SF166">
    <property type="entry name" value="LIM HOMEOBOX TRANSCRIPTION FACTOR 1 ALPHA, ISOFORM B"/>
    <property type="match status" value="1"/>
</dbReference>
<evidence type="ECO:0000256" key="4">
    <source>
        <dbReference type="ARBA" id="ARBA00023242"/>
    </source>
</evidence>
<reference evidence="9 10" key="1">
    <citation type="submission" date="2023-04" db="EMBL/GenBank/DDBJ databases">
        <title>Genome of Basidiobolus ranarum AG-B5.</title>
        <authorList>
            <person name="Stajich J.E."/>
            <person name="Carter-House D."/>
            <person name="Gryganskyi A."/>
        </authorList>
    </citation>
    <scope>NUCLEOTIDE SEQUENCE [LARGE SCALE GENOMIC DNA]</scope>
    <source>
        <strain evidence="9 10">AG-B5</strain>
    </source>
</reference>
<feature type="domain" description="Homeobox" evidence="8">
    <location>
        <begin position="38"/>
        <end position="98"/>
    </location>
</feature>
<organism evidence="9 10">
    <name type="scientific">Basidiobolus ranarum</name>
    <dbReference type="NCBI Taxonomy" id="34480"/>
    <lineage>
        <taxon>Eukaryota</taxon>
        <taxon>Fungi</taxon>
        <taxon>Fungi incertae sedis</taxon>
        <taxon>Zoopagomycota</taxon>
        <taxon>Entomophthoromycotina</taxon>
        <taxon>Basidiobolomycetes</taxon>
        <taxon>Basidiobolales</taxon>
        <taxon>Basidiobolaceae</taxon>
        <taxon>Basidiobolus</taxon>
    </lineage>
</organism>
<proteinExistence type="predicted"/>
<protein>
    <recommendedName>
        <fullName evidence="8">Homeobox domain-containing protein</fullName>
    </recommendedName>
</protein>
<evidence type="ECO:0000256" key="2">
    <source>
        <dbReference type="ARBA" id="ARBA00023125"/>
    </source>
</evidence>
<keyword evidence="3 5" id="KW-0371">Homeobox</keyword>
<dbReference type="InterPro" id="IPR017970">
    <property type="entry name" value="Homeobox_CS"/>
</dbReference>
<accession>A0ABR2WXA7</accession>
<sequence length="579" mass="64933">MEFGLPTSSNQAFIPSLPIFETFHQSPHGDFRTSFYNPFEVKHRKRTTKSQFKVLEKAFHENPKPNNTVRRTLAQELSMTPRGVQVWFQNRRAKAKNQKNLGTSAETDIFDDNSCSDSEERSQSFESNEVPISESLTPVASSSISGAISTESKPEISKATRGADENLVKKQRPNPQSIKVATTPEQYEKMMRQHQSQRDSLDILPQQRKRSLESQIYYHQNAYPFEITNTEDKYVEFRSRANSLPGPKSGWETFGTMSATESNFPTDLLSPMSSYMSNTMSAPMSAVSLPDHLQDYVTTYSPSVNSITEDFGSQGGLINSSSTNLNTPTSFSGNMRRNSCPPEFIASFVSMGFVPAEKQHLATIAEDDQFYNEHNHMTNHPQNQTFFQGQPQSAELPCFMLNDSLEVPFAKPNYSQQIPHSIPYGNHSSQMNDYGKLKIRRLSEPRISKSYNPVSLSNEDILLNHQDIHHNHLLQLDTNSIPQYSSIGPGTLMRGHSMDSTNWSLSAKTSNMHGNYVGKPQQSSNQVNFSTAYPMNPGQVTQTGIPLDGSMSSVNSTTPMPYMDDLNYSIYASSNTFSS</sequence>
<feature type="compositionally biased region" description="Basic and acidic residues" evidence="7">
    <location>
        <begin position="152"/>
        <end position="168"/>
    </location>
</feature>
<gene>
    <name evidence="9" type="ORF">K7432_004998</name>
</gene>
<evidence type="ECO:0000256" key="3">
    <source>
        <dbReference type="ARBA" id="ARBA00023155"/>
    </source>
</evidence>
<dbReference type="SUPFAM" id="SSF46689">
    <property type="entry name" value="Homeodomain-like"/>
    <property type="match status" value="1"/>
</dbReference>
<evidence type="ECO:0000256" key="1">
    <source>
        <dbReference type="ARBA" id="ARBA00004123"/>
    </source>
</evidence>
<dbReference type="Gene3D" id="1.10.10.60">
    <property type="entry name" value="Homeodomain-like"/>
    <property type="match status" value="1"/>
</dbReference>
<dbReference type="Pfam" id="PF00046">
    <property type="entry name" value="Homeodomain"/>
    <property type="match status" value="1"/>
</dbReference>
<evidence type="ECO:0000256" key="6">
    <source>
        <dbReference type="RuleBase" id="RU000682"/>
    </source>
</evidence>
<dbReference type="InterPro" id="IPR050453">
    <property type="entry name" value="LIM_Homeobox_TF"/>
</dbReference>
<name>A0ABR2WXA7_9FUNG</name>
<evidence type="ECO:0000313" key="10">
    <source>
        <dbReference type="Proteomes" id="UP001479436"/>
    </source>
</evidence>
<dbReference type="PROSITE" id="PS50071">
    <property type="entry name" value="HOMEOBOX_2"/>
    <property type="match status" value="1"/>
</dbReference>
<keyword evidence="2 5" id="KW-0238">DNA-binding</keyword>
<feature type="DNA-binding region" description="Homeobox" evidence="5">
    <location>
        <begin position="40"/>
        <end position="99"/>
    </location>
</feature>
<dbReference type="InterPro" id="IPR001356">
    <property type="entry name" value="HD"/>
</dbReference>
<keyword evidence="10" id="KW-1185">Reference proteome</keyword>
<dbReference type="SMART" id="SM00389">
    <property type="entry name" value="HOX"/>
    <property type="match status" value="1"/>
</dbReference>
<dbReference type="Proteomes" id="UP001479436">
    <property type="component" value="Unassembled WGS sequence"/>
</dbReference>
<comment type="caution">
    <text evidence="9">The sequence shown here is derived from an EMBL/GenBank/DDBJ whole genome shotgun (WGS) entry which is preliminary data.</text>
</comment>
<dbReference type="PROSITE" id="PS00027">
    <property type="entry name" value="HOMEOBOX_1"/>
    <property type="match status" value="1"/>
</dbReference>
<dbReference type="PANTHER" id="PTHR24208">
    <property type="entry name" value="LIM/HOMEOBOX PROTEIN LHX"/>
    <property type="match status" value="1"/>
</dbReference>
<dbReference type="InterPro" id="IPR009057">
    <property type="entry name" value="Homeodomain-like_sf"/>
</dbReference>
<dbReference type="EMBL" id="JASJQH010000185">
    <property type="protein sequence ID" value="KAK9766145.1"/>
    <property type="molecule type" value="Genomic_DNA"/>
</dbReference>
<dbReference type="CDD" id="cd00086">
    <property type="entry name" value="homeodomain"/>
    <property type="match status" value="1"/>
</dbReference>
<evidence type="ECO:0000256" key="7">
    <source>
        <dbReference type="SAM" id="MobiDB-lite"/>
    </source>
</evidence>
<evidence type="ECO:0000259" key="8">
    <source>
        <dbReference type="PROSITE" id="PS50071"/>
    </source>
</evidence>
<keyword evidence="4 5" id="KW-0539">Nucleus</keyword>